<dbReference type="SUPFAM" id="SSF55073">
    <property type="entry name" value="Nucleotide cyclase"/>
    <property type="match status" value="1"/>
</dbReference>
<dbReference type="RefSeq" id="WP_380082927.1">
    <property type="nucleotide sequence ID" value="NZ_JBHSWD010000001.1"/>
</dbReference>
<protein>
    <submittedName>
        <fullName evidence="2">Diguanylate cyclase domain-containing protein</fullName>
        <ecNumber evidence="2">2.7.7.65</ecNumber>
    </submittedName>
</protein>
<accession>A0ABW1YC61</accession>
<dbReference type="InterPro" id="IPR029787">
    <property type="entry name" value="Nucleotide_cyclase"/>
</dbReference>
<dbReference type="NCBIfam" id="TIGR00254">
    <property type="entry name" value="GGDEF"/>
    <property type="match status" value="1"/>
</dbReference>
<keyword evidence="2" id="KW-0808">Transferase</keyword>
<organism evidence="2 3">
    <name type="scientific">Deinococcus lacus</name>
    <dbReference type="NCBI Taxonomy" id="392561"/>
    <lineage>
        <taxon>Bacteria</taxon>
        <taxon>Thermotogati</taxon>
        <taxon>Deinococcota</taxon>
        <taxon>Deinococci</taxon>
        <taxon>Deinococcales</taxon>
        <taxon>Deinococcaceae</taxon>
        <taxon>Deinococcus</taxon>
    </lineage>
</organism>
<dbReference type="PANTHER" id="PTHR44757:SF2">
    <property type="entry name" value="BIOFILM ARCHITECTURE MAINTENANCE PROTEIN MBAA"/>
    <property type="match status" value="1"/>
</dbReference>
<dbReference type="EC" id="2.7.7.65" evidence="2"/>
<dbReference type="EMBL" id="JBHSWD010000001">
    <property type="protein sequence ID" value="MFC6591911.1"/>
    <property type="molecule type" value="Genomic_DNA"/>
</dbReference>
<feature type="domain" description="GGDEF" evidence="1">
    <location>
        <begin position="22"/>
        <end position="152"/>
    </location>
</feature>
<gene>
    <name evidence="2" type="ORF">ACFP81_07760</name>
</gene>
<dbReference type="InterPro" id="IPR043128">
    <property type="entry name" value="Rev_trsase/Diguanyl_cyclase"/>
</dbReference>
<evidence type="ECO:0000313" key="2">
    <source>
        <dbReference type="EMBL" id="MFC6591911.1"/>
    </source>
</evidence>
<sequence length="198" mass="21662">MARPEVLSEPALAGAAAELGAAPFCLAVVNVDHYSEVAALGRNEGERLLGGLERQLAGQLPGGGRLARLGRDEYALLLPETSPETALRLLDGIVRDFHRHRDPRWPRSAGLSAGIAARPAHAATYGELRRAAEEALARAKREGKGRACLYAPGRMVLKSNYYSRSQLERLKRCAQREGRSEAEILRDALAAYLQRWEP</sequence>
<reference evidence="3" key="1">
    <citation type="journal article" date="2019" name="Int. J. Syst. Evol. Microbiol.">
        <title>The Global Catalogue of Microorganisms (GCM) 10K type strain sequencing project: providing services to taxonomists for standard genome sequencing and annotation.</title>
        <authorList>
            <consortium name="The Broad Institute Genomics Platform"/>
            <consortium name="The Broad Institute Genome Sequencing Center for Infectious Disease"/>
            <person name="Wu L."/>
            <person name="Ma J."/>
        </authorList>
    </citation>
    <scope>NUCLEOTIDE SEQUENCE [LARGE SCALE GENOMIC DNA]</scope>
    <source>
        <strain evidence="3">CGMCC 1.15772</strain>
    </source>
</reference>
<dbReference type="Pfam" id="PF00990">
    <property type="entry name" value="GGDEF"/>
    <property type="match status" value="1"/>
</dbReference>
<keyword evidence="3" id="KW-1185">Reference proteome</keyword>
<dbReference type="Proteomes" id="UP001596297">
    <property type="component" value="Unassembled WGS sequence"/>
</dbReference>
<dbReference type="CDD" id="cd21631">
    <property type="entry name" value="RHH_CopG_NikR-like"/>
    <property type="match status" value="1"/>
</dbReference>
<evidence type="ECO:0000259" key="1">
    <source>
        <dbReference type="PROSITE" id="PS50887"/>
    </source>
</evidence>
<dbReference type="InterPro" id="IPR052155">
    <property type="entry name" value="Biofilm_reg_signaling"/>
</dbReference>
<proteinExistence type="predicted"/>
<evidence type="ECO:0000313" key="3">
    <source>
        <dbReference type="Proteomes" id="UP001596297"/>
    </source>
</evidence>
<keyword evidence="2" id="KW-0548">Nucleotidyltransferase</keyword>
<dbReference type="SMART" id="SM00267">
    <property type="entry name" value="GGDEF"/>
    <property type="match status" value="1"/>
</dbReference>
<dbReference type="GO" id="GO:0052621">
    <property type="term" value="F:diguanylate cyclase activity"/>
    <property type="evidence" value="ECO:0007669"/>
    <property type="project" value="UniProtKB-EC"/>
</dbReference>
<comment type="caution">
    <text evidence="2">The sequence shown here is derived from an EMBL/GenBank/DDBJ whole genome shotgun (WGS) entry which is preliminary data.</text>
</comment>
<dbReference type="InterPro" id="IPR000160">
    <property type="entry name" value="GGDEF_dom"/>
</dbReference>
<dbReference type="PROSITE" id="PS50887">
    <property type="entry name" value="GGDEF"/>
    <property type="match status" value="1"/>
</dbReference>
<dbReference type="PANTHER" id="PTHR44757">
    <property type="entry name" value="DIGUANYLATE CYCLASE DGCP"/>
    <property type="match status" value="1"/>
</dbReference>
<name>A0ABW1YC61_9DEIO</name>
<dbReference type="Gene3D" id="3.30.70.270">
    <property type="match status" value="1"/>
</dbReference>